<dbReference type="PANTHER" id="PTHR48079">
    <property type="entry name" value="PROTEIN YEEZ"/>
    <property type="match status" value="1"/>
</dbReference>
<dbReference type="Gene3D" id="3.40.50.720">
    <property type="entry name" value="NAD(P)-binding Rossmann-like Domain"/>
    <property type="match status" value="1"/>
</dbReference>
<reference evidence="3 4" key="2">
    <citation type="submission" date="2020-05" db="EMBL/GenBank/DDBJ databases">
        <title>Identification and distribution of gene clusters putatively required for synthesis of sphingolipid metabolism inhibitors in phylogenetically diverse species of the filamentous fungus Fusarium.</title>
        <authorList>
            <person name="Kim H.-S."/>
            <person name="Busman M."/>
            <person name="Brown D.W."/>
            <person name="Divon H."/>
            <person name="Uhlig S."/>
            <person name="Proctor R.H."/>
        </authorList>
    </citation>
    <scope>NUCLEOTIDE SEQUENCE [LARGE SCALE GENOMIC DNA]</scope>
    <source>
        <strain evidence="3 4">NRRL 25331</strain>
    </source>
</reference>
<feature type="region of interest" description="Disordered" evidence="1">
    <location>
        <begin position="470"/>
        <end position="507"/>
    </location>
</feature>
<proteinExistence type="predicted"/>
<feature type="region of interest" description="Disordered" evidence="1">
    <location>
        <begin position="346"/>
        <end position="374"/>
    </location>
</feature>
<evidence type="ECO:0000313" key="4">
    <source>
        <dbReference type="Proteomes" id="UP000572754"/>
    </source>
</evidence>
<dbReference type="PANTHER" id="PTHR48079:SF8">
    <property type="entry name" value="NAD(P)-BINDING DOMAIN-CONTAINING PROTEIN"/>
    <property type="match status" value="1"/>
</dbReference>
<evidence type="ECO:0000313" key="3">
    <source>
        <dbReference type="EMBL" id="KAF5686057.1"/>
    </source>
</evidence>
<dbReference type="InterPro" id="IPR036291">
    <property type="entry name" value="NAD(P)-bd_dom_sf"/>
</dbReference>
<name>A0A8H5X3M8_FUSCI</name>
<feature type="compositionally biased region" description="Acidic residues" evidence="1">
    <location>
        <begin position="474"/>
        <end position="493"/>
    </location>
</feature>
<dbReference type="GO" id="GO:0005737">
    <property type="term" value="C:cytoplasm"/>
    <property type="evidence" value="ECO:0007669"/>
    <property type="project" value="TreeGrafter"/>
</dbReference>
<dbReference type="InterPro" id="IPR051783">
    <property type="entry name" value="NAD(P)-dependent_oxidoreduct"/>
</dbReference>
<keyword evidence="4" id="KW-1185">Reference proteome</keyword>
<dbReference type="SUPFAM" id="SSF51735">
    <property type="entry name" value="NAD(P)-binding Rossmann-fold domains"/>
    <property type="match status" value="1"/>
</dbReference>
<comment type="caution">
    <text evidence="3">The sequence shown here is derived from an EMBL/GenBank/DDBJ whole genome shotgun (WGS) entry which is preliminary data.</text>
</comment>
<dbReference type="EMBL" id="JAAQPE010000098">
    <property type="protein sequence ID" value="KAF5686057.1"/>
    <property type="molecule type" value="Genomic_DNA"/>
</dbReference>
<dbReference type="GO" id="GO:0004029">
    <property type="term" value="F:aldehyde dehydrogenase (NAD+) activity"/>
    <property type="evidence" value="ECO:0007669"/>
    <property type="project" value="TreeGrafter"/>
</dbReference>
<sequence>MTKIFLTGATGYIGGDVLHTLLKSHPEYKVRALVRDASKGAAITKTYSQVQLVTGGLDDADVIAQEAQDADVVLHLAATGHLKSVQTIYETLSKRPDSAKPPYYIQISGASALAAGELADKSRVFGTGSDVIYNDLTGIDSIKSLIKQYPSRAVDNYIFSVSEQNSNVKTALVVPPIIYGQGRGPGNQRSMQIPGLAKATLERKKGLQVGSGESRWGNIHIADLSRIFLSLVEKAVEGNQDENIWGANGLFFTGAGELSFAEISRRIAVAGKDFNLIPTTEVDNLAAKEIDGIIPHGSVLLGTNARAGADRARKVLGWEPEHESLEEHIPTTVIQEAEALGIKAPATEPGESSQAPKGSRKRHIPRGPKGEAMMPQIMPRECAESKAIEAIPMPTRWIAGIDATPGREMTLGSRKWWDDHGPWLDAHKKALKLSASKWKMRDEAMKQDDTVPDDEGTDDWDFICVPIPRIERGSDDDDEDEDEDEEDDDEEEGQDKTGNNAEEDKGKKPYDKLASLYPEWPWFFTMRAVDRHTWWEQECLKRSPDDFDLHIYNDFGPCGALEVLENIIAQFNLVFKPKSTYRDFWPEVEGLAMILRGGLLEYAMIDDGARAQVTCEVVGALILATIEALKKQDVFTPDSEIRNLGLVLFMFIRWGREQSDYGIDEENWSWIYKIIDLAEEAGIRLTAPHNFEKDYEDVKDHRDEWAQQMGKWNNVKWNYKLRDFKDDKGSTKLGGHQFDITRMSKAERDQHSISGGGEYFFM</sequence>
<feature type="domain" description="NAD-dependent epimerase/dehydratase" evidence="2">
    <location>
        <begin position="4"/>
        <end position="241"/>
    </location>
</feature>
<dbReference type="InterPro" id="IPR001509">
    <property type="entry name" value="Epimerase_deHydtase"/>
</dbReference>
<evidence type="ECO:0000256" key="1">
    <source>
        <dbReference type="SAM" id="MobiDB-lite"/>
    </source>
</evidence>
<organism evidence="3 4">
    <name type="scientific">Fusarium circinatum</name>
    <name type="common">Pitch canker fungus</name>
    <name type="synonym">Gibberella circinata</name>
    <dbReference type="NCBI Taxonomy" id="48490"/>
    <lineage>
        <taxon>Eukaryota</taxon>
        <taxon>Fungi</taxon>
        <taxon>Dikarya</taxon>
        <taxon>Ascomycota</taxon>
        <taxon>Pezizomycotina</taxon>
        <taxon>Sordariomycetes</taxon>
        <taxon>Hypocreomycetidae</taxon>
        <taxon>Hypocreales</taxon>
        <taxon>Nectriaceae</taxon>
        <taxon>Fusarium</taxon>
        <taxon>Fusarium fujikuroi species complex</taxon>
    </lineage>
</organism>
<dbReference type="AlphaFoldDB" id="A0A8H5X3M8"/>
<dbReference type="Pfam" id="PF01370">
    <property type="entry name" value="Epimerase"/>
    <property type="match status" value="1"/>
</dbReference>
<evidence type="ECO:0000259" key="2">
    <source>
        <dbReference type="Pfam" id="PF01370"/>
    </source>
</evidence>
<protein>
    <submittedName>
        <fullName evidence="3">Nucleoside-diphosphate-sugar epimerase</fullName>
    </submittedName>
</protein>
<accession>A0A8H5X3M8</accession>
<reference evidence="4" key="1">
    <citation type="journal article" date="2020" name="BMC Genomics">
        <title>Correction to: Identification and distribution of gene clusters required for synthesis of sphingolipid metabolism inhibitors in diverse species of the filamentous fungus Fusarium.</title>
        <authorList>
            <person name="Kim H.S."/>
            <person name="Lohmar J.M."/>
            <person name="Busman M."/>
            <person name="Brown D.W."/>
            <person name="Naumann T.A."/>
            <person name="Divon H.H."/>
            <person name="Lysoe E."/>
            <person name="Uhlig S."/>
            <person name="Proctor R.H."/>
        </authorList>
    </citation>
    <scope>NUCLEOTIDE SEQUENCE [LARGE SCALE GENOMIC DNA]</scope>
    <source>
        <strain evidence="4">NRRL 25331</strain>
    </source>
</reference>
<dbReference type="Proteomes" id="UP000572754">
    <property type="component" value="Unassembled WGS sequence"/>
</dbReference>
<gene>
    <name evidence="3" type="ORF">FCIRC_3155</name>
</gene>